<dbReference type="AlphaFoldDB" id="A0A653C1F1"/>
<accession>A0A653C1F1</accession>
<organism evidence="2 3">
    <name type="scientific">Callosobruchus maculatus</name>
    <name type="common">Southern cowpea weevil</name>
    <name type="synonym">Pulse bruchid</name>
    <dbReference type="NCBI Taxonomy" id="64391"/>
    <lineage>
        <taxon>Eukaryota</taxon>
        <taxon>Metazoa</taxon>
        <taxon>Ecdysozoa</taxon>
        <taxon>Arthropoda</taxon>
        <taxon>Hexapoda</taxon>
        <taxon>Insecta</taxon>
        <taxon>Pterygota</taxon>
        <taxon>Neoptera</taxon>
        <taxon>Endopterygota</taxon>
        <taxon>Coleoptera</taxon>
        <taxon>Polyphaga</taxon>
        <taxon>Cucujiformia</taxon>
        <taxon>Chrysomeloidea</taxon>
        <taxon>Chrysomelidae</taxon>
        <taxon>Bruchinae</taxon>
        <taxon>Bruchini</taxon>
        <taxon>Callosobruchus</taxon>
    </lineage>
</organism>
<evidence type="ECO:0000256" key="1">
    <source>
        <dbReference type="SAM" id="MobiDB-lite"/>
    </source>
</evidence>
<proteinExistence type="predicted"/>
<name>A0A653C1F1_CALMS</name>
<feature type="region of interest" description="Disordered" evidence="1">
    <location>
        <begin position="1"/>
        <end position="48"/>
    </location>
</feature>
<sequence>MPPTQPVVEMPLITTTPTTTQQNPNEVEQIEKQSSNPSSSGSGSGFLNYVSVGRESHLSPRAKKLYRVANRLSRANRRLI</sequence>
<evidence type="ECO:0000313" key="3">
    <source>
        <dbReference type="Proteomes" id="UP000410492"/>
    </source>
</evidence>
<protein>
    <submittedName>
        <fullName evidence="2">Uncharacterized protein</fullName>
    </submittedName>
</protein>
<feature type="compositionally biased region" description="Low complexity" evidence="1">
    <location>
        <begin position="14"/>
        <end position="25"/>
    </location>
</feature>
<reference evidence="2 3" key="1">
    <citation type="submission" date="2019-01" db="EMBL/GenBank/DDBJ databases">
        <authorList>
            <person name="Sayadi A."/>
        </authorList>
    </citation>
    <scope>NUCLEOTIDE SEQUENCE [LARGE SCALE GENOMIC DNA]</scope>
</reference>
<evidence type="ECO:0000313" key="2">
    <source>
        <dbReference type="EMBL" id="VEN41388.1"/>
    </source>
</evidence>
<gene>
    <name evidence="2" type="ORF">CALMAC_LOCUS5224</name>
</gene>
<dbReference type="Proteomes" id="UP000410492">
    <property type="component" value="Unassembled WGS sequence"/>
</dbReference>
<dbReference type="EMBL" id="CAACVG010006745">
    <property type="protein sequence ID" value="VEN41388.1"/>
    <property type="molecule type" value="Genomic_DNA"/>
</dbReference>
<keyword evidence="3" id="KW-1185">Reference proteome</keyword>